<dbReference type="Proteomes" id="UP001597260">
    <property type="component" value="Unassembled WGS sequence"/>
</dbReference>
<organism evidence="1 2">
    <name type="scientific">Micromonospora sonneratiae</name>
    <dbReference type="NCBI Taxonomy" id="1184706"/>
    <lineage>
        <taxon>Bacteria</taxon>
        <taxon>Bacillati</taxon>
        <taxon>Actinomycetota</taxon>
        <taxon>Actinomycetes</taxon>
        <taxon>Micromonosporales</taxon>
        <taxon>Micromonosporaceae</taxon>
        <taxon>Micromonospora</taxon>
    </lineage>
</organism>
<reference evidence="2" key="1">
    <citation type="journal article" date="2019" name="Int. J. Syst. Evol. Microbiol.">
        <title>The Global Catalogue of Microorganisms (GCM) 10K type strain sequencing project: providing services to taxonomists for standard genome sequencing and annotation.</title>
        <authorList>
            <consortium name="The Broad Institute Genomics Platform"/>
            <consortium name="The Broad Institute Genome Sequencing Center for Infectious Disease"/>
            <person name="Wu L."/>
            <person name="Ma J."/>
        </authorList>
    </citation>
    <scope>NUCLEOTIDE SEQUENCE [LARGE SCALE GENOMIC DNA]</scope>
    <source>
        <strain evidence="2">JCM 31037</strain>
    </source>
</reference>
<accession>A0ABW3YJ48</accession>
<dbReference type="InterPro" id="IPR038607">
    <property type="entry name" value="PhoD-like_sf"/>
</dbReference>
<evidence type="ECO:0000313" key="2">
    <source>
        <dbReference type="Proteomes" id="UP001597260"/>
    </source>
</evidence>
<protein>
    <submittedName>
        <fullName evidence="1">Uncharacterized protein</fullName>
    </submittedName>
</protein>
<sequence length="1667" mass="180147">MSWQPRPLASLPLVLAGPLLRRVDNTSVTVWLALREARKATLRVYASDADGAGVDQVLVGTRNSVQVAVNCHLVAVTATGTAPLTAGTLYRYDVFFGDPGDETVPVPATEARLYSENVVAATQAAARAAVTYAGTGAPSLPSFATPPADLNLLRIVHSSSRKPHGGGEDALAILDEILRTDVADPAARPQQLVLTGSQIYADDVADPVLAVIREIVPTLGADIETLPGVVDATDPQLWPGRRQELVATSAGLTAPAAKSHLLSLAEFWAMHLLVWSDVLWPEALPEFADVYPDDHALLERLPLDMKLSETWETLTGYGPASDRRDAFLDERAAVEEFKTSVGAVRRVLANTPTYMTLGEHEVSEDWYSTQAWTEKALATTGTASGLGRRVIQNALTAYALCQAWGNTPERFAATGPAGEHGRQLLAAVAAWDGTENAQAATIRARVGLPTGFNSGVPVRPAEALKWHYDVRWAGHQLIVLDTRTTRVFVGGKEDPPALLWGDAAMKEQVADPPDLGPEAATFVVSAAPVVGYPFLSDDVQKLLGRYHRGRASADVEAWGRQRAAYEKLLSRLLTRATPQEGVRRQRIILLSGEVGYGFAARLRYQGAKPFRAVTPGQTRGVIAQFVSSAAKNEDGLTLFLHGTGFDVTADALPRSRRIGWENPGGGQLEVGTEIVQTRFGGATSVPWRVSGSPATAEPKPLRTVTRTPDWSYDLTFVKHDAADPTIPPRPGTPRPVFPPTGDRSAALGQYLAAAENHDDYLGKWGDGKEVVGHANIGEVTLSWQPGEAKKAVQTLWWRIPEAGSAAPLTRCVVDLSTRAVSPPRDPEHLALMTERADAEDSEPAINPAADTWVYWRAGGTTQRLRGGTDGYLYTSTVANSADPWDYTEAFKPAAGTTAEVAYSTGARPLPDAQLTTEGLFQQCSVPAVPPAGAERPRSVTVPGRLLRLVAPEELALWPVLWELPEEYSTAGLNQGAAVWNNPAANPSGMTVNEGAAPPAVPAEHRPRERGLRVEGEVDGAATEVRLRLRSAAGTDLTLRTGIAADAPTTTELTAELGPVTAGVRKFTATVFLADAAAAFGRVEVVTTAVGPAVPHVDSFTVHLCGAQLALVDDPEPAVRGPLLGAADERVVVDFQRSPQAAPAANNLNALSQQTRVRRMVRYSIRSRRRPMVAGGDDLLQPQMPMWMGEVQFVGVAGDQLQDLLRRRYARRAVADPPDPAVSPPTPRQLRIDWDWRLGLSWDGPDSNSGAFPDPMPRPAVSHSYALDLTANPIALLHYGERGQFTDANGADLTLDDQGRLPNAFNPAPTRISFPADDRRLPAVVVTGQQRPWGRATGAVPRPTLVLEFQPAVTVADATAAGGRREAIRGGNGELRVPALRFDRQPLDPGLVADDEGTLVSPPAAVPLLRLPGFRVIGEDPTPNADIEAVILALVDEYYTDHQTVPSVNILSQECWRQTVLLIFTHESGIRGGYSQFDSRASARRRWSRQGGAWAYGNEKEMPLFGPPHGYGIGQLDDIFNRGANPDEVWSWLENIRSGIRLLMEEKAGLAYNMVDDHLPNPIDQRTRAVFQREVVRRYNGGREFRWIDDEWKIRPHLQYAIPLSGNNPNSGPPSGPHPNMRYPNQVLNTNITYFTNAAGAPHVADAAATVYPWPIDFTEDDYGPETA</sequence>
<dbReference type="Gene3D" id="3.60.21.70">
    <property type="entry name" value="PhoD-like phosphatase"/>
    <property type="match status" value="1"/>
</dbReference>
<dbReference type="PANTHER" id="PTHR37031:SF2">
    <property type="entry name" value="PHOD-LIKE PHOSPHATASE METALLOPHOSPHATASE DOMAIN-CONTAINING PROTEIN"/>
    <property type="match status" value="1"/>
</dbReference>
<evidence type="ECO:0000313" key="1">
    <source>
        <dbReference type="EMBL" id="MFD1324519.1"/>
    </source>
</evidence>
<comment type="caution">
    <text evidence="1">The sequence shown here is derived from an EMBL/GenBank/DDBJ whole genome shotgun (WGS) entry which is preliminary data.</text>
</comment>
<gene>
    <name evidence="1" type="ORF">ACFQ4H_25870</name>
</gene>
<dbReference type="RefSeq" id="WP_377575289.1">
    <property type="nucleotide sequence ID" value="NZ_JBHTMP010000050.1"/>
</dbReference>
<keyword evidence="2" id="KW-1185">Reference proteome</keyword>
<dbReference type="EMBL" id="JBHTMP010000050">
    <property type="protein sequence ID" value="MFD1324519.1"/>
    <property type="molecule type" value="Genomic_DNA"/>
</dbReference>
<dbReference type="PANTHER" id="PTHR37031">
    <property type="entry name" value="METALLOPHOSPHATASE BINDING DOMAIN PROTEIN"/>
    <property type="match status" value="1"/>
</dbReference>
<name>A0ABW3YJ48_9ACTN</name>
<proteinExistence type="predicted"/>